<comment type="caution">
    <text evidence="11">The sequence shown here is derived from an EMBL/GenBank/DDBJ whole genome shotgun (WGS) entry which is preliminary data.</text>
</comment>
<evidence type="ECO:0000256" key="5">
    <source>
        <dbReference type="ARBA" id="ARBA00023002"/>
    </source>
</evidence>
<dbReference type="PANTHER" id="PTHR43292:SF3">
    <property type="entry name" value="ACYL-COA DEHYDROGENASE FADE29"/>
    <property type="match status" value="1"/>
</dbReference>
<evidence type="ECO:0000259" key="8">
    <source>
        <dbReference type="Pfam" id="PF00441"/>
    </source>
</evidence>
<organism evidence="11 12">
    <name type="scientific">Dyella tabacisoli</name>
    <dbReference type="NCBI Taxonomy" id="2282381"/>
    <lineage>
        <taxon>Bacteria</taxon>
        <taxon>Pseudomonadati</taxon>
        <taxon>Pseudomonadota</taxon>
        <taxon>Gammaproteobacteria</taxon>
        <taxon>Lysobacterales</taxon>
        <taxon>Rhodanobacteraceae</taxon>
        <taxon>Dyella</taxon>
    </lineage>
</organism>
<feature type="domain" description="Acyl-CoA dehydrogenase/oxidase N-terminal" evidence="10">
    <location>
        <begin position="48"/>
        <end position="159"/>
    </location>
</feature>
<dbReference type="InterPro" id="IPR046373">
    <property type="entry name" value="Acyl-CoA_Oxase/DH_mid-dom_sf"/>
</dbReference>
<reference evidence="11 12" key="1">
    <citation type="submission" date="2018-07" db="EMBL/GenBank/DDBJ databases">
        <title>Dyella tabacisoli L4-6T, whole genome shotgun sequence.</title>
        <authorList>
            <person name="Zhou X.-K."/>
            <person name="Li W.-J."/>
            <person name="Duan Y.-Q."/>
        </authorList>
    </citation>
    <scope>NUCLEOTIDE SEQUENCE [LARGE SCALE GENOMIC DNA]</scope>
    <source>
        <strain evidence="11 12">L4-6</strain>
    </source>
</reference>
<dbReference type="GO" id="GO:0005886">
    <property type="term" value="C:plasma membrane"/>
    <property type="evidence" value="ECO:0007669"/>
    <property type="project" value="TreeGrafter"/>
</dbReference>
<dbReference type="InterPro" id="IPR009100">
    <property type="entry name" value="AcylCoA_DH/oxidase_NM_dom_sf"/>
</dbReference>
<evidence type="ECO:0000256" key="4">
    <source>
        <dbReference type="ARBA" id="ARBA00022827"/>
    </source>
</evidence>
<evidence type="ECO:0000256" key="3">
    <source>
        <dbReference type="ARBA" id="ARBA00022630"/>
    </source>
</evidence>
<dbReference type="AlphaFoldDB" id="A0A369UI46"/>
<keyword evidence="12" id="KW-1185">Reference proteome</keyword>
<evidence type="ECO:0000259" key="10">
    <source>
        <dbReference type="Pfam" id="PF02771"/>
    </source>
</evidence>
<dbReference type="OrthoDB" id="6138585at2"/>
<protein>
    <submittedName>
        <fullName evidence="11">Pimeloyl-CoA dehydrogenase large subunit</fullName>
    </submittedName>
</protein>
<keyword evidence="5 6" id="KW-0560">Oxidoreductase</keyword>
<keyword evidence="4 6" id="KW-0274">FAD</keyword>
<feature type="domain" description="Acyl-CoA dehydrogenase/oxidase C-terminal" evidence="8">
    <location>
        <begin position="270"/>
        <end position="423"/>
    </location>
</feature>
<name>A0A369UI46_9GAMM</name>
<evidence type="ECO:0000256" key="2">
    <source>
        <dbReference type="ARBA" id="ARBA00009347"/>
    </source>
</evidence>
<feature type="domain" description="Acyl-CoA oxidase/dehydrogenase middle" evidence="9">
    <location>
        <begin position="164"/>
        <end position="246"/>
    </location>
</feature>
<dbReference type="SUPFAM" id="SSF47203">
    <property type="entry name" value="Acyl-CoA dehydrogenase C-terminal domain-like"/>
    <property type="match status" value="1"/>
</dbReference>
<dbReference type="Proteomes" id="UP000253782">
    <property type="component" value="Unassembled WGS sequence"/>
</dbReference>
<proteinExistence type="inferred from homology"/>
<dbReference type="GO" id="GO:0050660">
    <property type="term" value="F:flavin adenine dinucleotide binding"/>
    <property type="evidence" value="ECO:0007669"/>
    <property type="project" value="InterPro"/>
</dbReference>
<dbReference type="InterPro" id="IPR037069">
    <property type="entry name" value="AcylCoA_DH/ox_N_sf"/>
</dbReference>
<dbReference type="InterPro" id="IPR013786">
    <property type="entry name" value="AcylCoA_DH/ox_N"/>
</dbReference>
<evidence type="ECO:0000313" key="12">
    <source>
        <dbReference type="Proteomes" id="UP000253782"/>
    </source>
</evidence>
<dbReference type="Pfam" id="PF02770">
    <property type="entry name" value="Acyl-CoA_dh_M"/>
    <property type="match status" value="1"/>
</dbReference>
<comment type="similarity">
    <text evidence="2 6">Belongs to the acyl-CoA dehydrogenase family.</text>
</comment>
<accession>A0A369UI46</accession>
<gene>
    <name evidence="11" type="ORF">DVJ77_17465</name>
</gene>
<feature type="region of interest" description="Disordered" evidence="7">
    <location>
        <begin position="1"/>
        <end position="43"/>
    </location>
</feature>
<dbReference type="GO" id="GO:0016627">
    <property type="term" value="F:oxidoreductase activity, acting on the CH-CH group of donors"/>
    <property type="evidence" value="ECO:0007669"/>
    <property type="project" value="InterPro"/>
</dbReference>
<dbReference type="InterPro" id="IPR052161">
    <property type="entry name" value="Mycobact_Acyl-CoA_DH"/>
</dbReference>
<dbReference type="EMBL" id="QQAH01000017">
    <property type="protein sequence ID" value="RDD80424.1"/>
    <property type="molecule type" value="Genomic_DNA"/>
</dbReference>
<evidence type="ECO:0000256" key="1">
    <source>
        <dbReference type="ARBA" id="ARBA00001974"/>
    </source>
</evidence>
<comment type="cofactor">
    <cofactor evidence="1 6">
        <name>FAD</name>
        <dbReference type="ChEBI" id="CHEBI:57692"/>
    </cofactor>
</comment>
<evidence type="ECO:0000259" key="9">
    <source>
        <dbReference type="Pfam" id="PF02770"/>
    </source>
</evidence>
<keyword evidence="3 6" id="KW-0285">Flavoprotein</keyword>
<dbReference type="Pfam" id="PF02771">
    <property type="entry name" value="Acyl-CoA_dh_N"/>
    <property type="match status" value="1"/>
</dbReference>
<dbReference type="Gene3D" id="1.20.140.10">
    <property type="entry name" value="Butyryl-CoA Dehydrogenase, subunit A, domain 3"/>
    <property type="match status" value="1"/>
</dbReference>
<dbReference type="InterPro" id="IPR006091">
    <property type="entry name" value="Acyl-CoA_Oxase/DH_mid-dom"/>
</dbReference>
<dbReference type="InterPro" id="IPR009075">
    <property type="entry name" value="AcylCo_DH/oxidase_C"/>
</dbReference>
<evidence type="ECO:0000256" key="7">
    <source>
        <dbReference type="SAM" id="MobiDB-lite"/>
    </source>
</evidence>
<dbReference type="Gene3D" id="1.10.540.10">
    <property type="entry name" value="Acyl-CoA dehydrogenase/oxidase, N-terminal domain"/>
    <property type="match status" value="1"/>
</dbReference>
<evidence type="ECO:0000313" key="11">
    <source>
        <dbReference type="EMBL" id="RDD80424.1"/>
    </source>
</evidence>
<dbReference type="Pfam" id="PF00441">
    <property type="entry name" value="Acyl-CoA_dh_1"/>
    <property type="match status" value="1"/>
</dbReference>
<dbReference type="Gene3D" id="2.40.110.10">
    <property type="entry name" value="Butyryl-CoA Dehydrogenase, subunit A, domain 2"/>
    <property type="match status" value="1"/>
</dbReference>
<dbReference type="SUPFAM" id="SSF56645">
    <property type="entry name" value="Acyl-CoA dehydrogenase NM domain-like"/>
    <property type="match status" value="1"/>
</dbReference>
<dbReference type="PANTHER" id="PTHR43292">
    <property type="entry name" value="ACYL-COA DEHYDROGENASE"/>
    <property type="match status" value="1"/>
</dbReference>
<sequence length="428" mass="47767">MARLRRPRRMSTIVAAHGGSGRREQPRSESQPQFAASRESMNFDADPQDEAFRTEVRRFIAALSPEIVRGKPLGYTHSRPEREAWIRALNAQGWLVPHWSRAWGGRDWTAMRRHILHDETCAAGCPEVDRIATDLVGPIIQAFGSAAQQRRYLPGILSGTEFWCQGFSEPQAGSDLSLVGTVARREGERYIVSGRKLWTTQAHLADLMFALVRVKIGNELQQGLSFLLVDMRAGGISTRPVLTLDGGHHVNEVLLEEVSVPRENLIGAEGQGWTYVRALLESERSSAAGIPHTKRDLRRLEEFASSELRHGRTMMDDPVFRAKLEQLRDELHALEFLHLRVLSATERGPRAEALGCVLKFRGAQAYQRVSELMLETLGERSIEYVPDSQRSADEAGVAAAYLFRRSATIAAGTTEIQKNMIAALALEL</sequence>
<dbReference type="InterPro" id="IPR036250">
    <property type="entry name" value="AcylCo_DH-like_C"/>
</dbReference>
<evidence type="ECO:0000256" key="6">
    <source>
        <dbReference type="RuleBase" id="RU362125"/>
    </source>
</evidence>